<proteinExistence type="predicted"/>
<dbReference type="OrthoDB" id="4331766at2"/>
<name>A0A4P7IEZ4_9ACTN</name>
<organism evidence="1 2">
    <name type="scientific">Nocardioides seonyuensis</name>
    <dbReference type="NCBI Taxonomy" id="2518371"/>
    <lineage>
        <taxon>Bacteria</taxon>
        <taxon>Bacillati</taxon>
        <taxon>Actinomycetota</taxon>
        <taxon>Actinomycetes</taxon>
        <taxon>Propionibacteriales</taxon>
        <taxon>Nocardioidaceae</taxon>
        <taxon>Nocardioides</taxon>
    </lineage>
</organism>
<evidence type="ECO:0000313" key="2">
    <source>
        <dbReference type="Proteomes" id="UP000294853"/>
    </source>
</evidence>
<dbReference type="Proteomes" id="UP000294853">
    <property type="component" value="Chromosome"/>
</dbReference>
<dbReference type="InterPro" id="IPR003749">
    <property type="entry name" value="ThiS/MoaD-like"/>
</dbReference>
<dbReference type="InterPro" id="IPR012675">
    <property type="entry name" value="Beta-grasp_dom_sf"/>
</dbReference>
<gene>
    <name evidence="1" type="ORF">EXE58_10440</name>
</gene>
<dbReference type="Gene3D" id="3.10.20.30">
    <property type="match status" value="1"/>
</dbReference>
<accession>A0A4P7IEZ4</accession>
<dbReference type="Pfam" id="PF02597">
    <property type="entry name" value="ThiS"/>
    <property type="match status" value="1"/>
</dbReference>
<dbReference type="SUPFAM" id="SSF54285">
    <property type="entry name" value="MoaD/ThiS"/>
    <property type="match status" value="1"/>
</dbReference>
<protein>
    <submittedName>
        <fullName evidence="1">MoaD/ThiS family protein</fullName>
    </submittedName>
</protein>
<reference evidence="1 2" key="1">
    <citation type="submission" date="2019-03" db="EMBL/GenBank/DDBJ databases">
        <title>Three New Species of Nocardioides, Nocardioides euryhalodurans sp. nov., Nocardioides seonyuensis sp. nov. and Nocardioides eburneoflavus sp. nov. Iolated from Soil.</title>
        <authorList>
            <person name="Roh S.G."/>
            <person name="Lee C."/>
            <person name="Kim M.-K."/>
            <person name="Kim S.B."/>
        </authorList>
    </citation>
    <scope>NUCLEOTIDE SEQUENCE [LARGE SCALE GENOMIC DNA]</scope>
    <source>
        <strain evidence="1 2">MMS17-SY207-3</strain>
    </source>
</reference>
<keyword evidence="2" id="KW-1185">Reference proteome</keyword>
<dbReference type="RefSeq" id="WP_135267825.1">
    <property type="nucleotide sequence ID" value="NZ_CP038436.1"/>
</dbReference>
<evidence type="ECO:0000313" key="1">
    <source>
        <dbReference type="EMBL" id="QBX55834.1"/>
    </source>
</evidence>
<dbReference type="KEGG" id="nsn:EXE58_10440"/>
<dbReference type="EMBL" id="CP038436">
    <property type="protein sequence ID" value="QBX55834.1"/>
    <property type="molecule type" value="Genomic_DNA"/>
</dbReference>
<dbReference type="AlphaFoldDB" id="A0A4P7IEZ4"/>
<sequence length="98" mass="10225">MSRDPGGTPESETVTVRYWASARAAAGVDEDHLAVDGPTSLADVVRRVLEARPSPRLADVLGVCSVLVGDRPVGGKDREAVTVRPGDSIEFLPPFAGG</sequence>
<dbReference type="InterPro" id="IPR016155">
    <property type="entry name" value="Mopterin_synth/thiamin_S_b"/>
</dbReference>